<dbReference type="KEGG" id="pyc:TQ32_07170"/>
<reference evidence="2 3" key="2">
    <citation type="journal article" date="2016" name="Int. J. Syst. Evol. Microbiol.">
        <title>Pyrococcus kukulkanii sp. nov., a hyperthermophilic, piezophilic archaeon isolated from a deep-sea hydrothermal vent.</title>
        <authorList>
            <person name="Callac N."/>
            <person name="Oger P."/>
            <person name="Lesongeur F."/>
            <person name="Rattray J.E."/>
            <person name="Vannier P."/>
            <person name="Michoud G."/>
            <person name="Beauverger M."/>
            <person name="Gayet N."/>
            <person name="Rouxel O."/>
            <person name="Jebbar M."/>
            <person name="Godfroy A."/>
        </authorList>
    </citation>
    <scope>NUCLEOTIDE SEQUENCE [LARGE SCALE GENOMIC DNA]</scope>
    <source>
        <strain evidence="2 3">NCB100</strain>
    </source>
</reference>
<keyword evidence="1" id="KW-1133">Transmembrane helix</keyword>
<keyword evidence="1" id="KW-0812">Transmembrane</keyword>
<evidence type="ECO:0000313" key="3">
    <source>
        <dbReference type="Proteomes" id="UP000070587"/>
    </source>
</evidence>
<dbReference type="OrthoDB" id="381718at2157"/>
<dbReference type="AlphaFoldDB" id="A0A127BAB6"/>
<keyword evidence="1" id="KW-0472">Membrane</keyword>
<sequence length="378" mass="43683">MKFEDVLIWFALLLLIFGIFFPATAPSHLPDYVDKKGTRPSTLIDAGAVVCLFSDFEYFVKELKKLESYHVSSQGNFVFGDVYTKNPEELKRLRGCMVYFTKPGIEEYIEFLDEIGSCKNCSLPENFAYVLRLYAFPREIPVKDLTLAYTIIWALSLGLVGLSTKFNRKMIVVFAILFLISMHFLYPYWKVRVGYEKEKELIDTLISLGGRGEVHRTCDVIYGNVILTEENYRVLLSLMNSSIVNFTVMGEPYGSITIEGVIKNEDINRLKSLRGNFNFDKPGCEKGDYTGKIKLLEEHLQEVPGCCKYYYLSYLNSLKSFQAEKEACEKLCGNYTYVWLFISPRMYYWPEMWRDTARDSFILGAVVLSLTLLIRRKL</sequence>
<feature type="transmembrane region" description="Helical" evidence="1">
    <location>
        <begin position="146"/>
        <end position="164"/>
    </location>
</feature>
<feature type="transmembrane region" description="Helical" evidence="1">
    <location>
        <begin position="170"/>
        <end position="189"/>
    </location>
</feature>
<proteinExistence type="predicted"/>
<feature type="transmembrane region" description="Helical" evidence="1">
    <location>
        <begin position="6"/>
        <end position="25"/>
    </location>
</feature>
<dbReference type="PATRIC" id="fig|1609559.3.peg.1506"/>
<dbReference type="RefSeq" id="WP_068322857.1">
    <property type="nucleotide sequence ID" value="NZ_CP010835.1"/>
</dbReference>
<dbReference type="GeneID" id="28491604"/>
<protein>
    <submittedName>
        <fullName evidence="2">Uncharacterized protein</fullName>
    </submittedName>
</protein>
<organism evidence="2 3">
    <name type="scientific">Pyrococcus kukulkanii</name>
    <dbReference type="NCBI Taxonomy" id="1609559"/>
    <lineage>
        <taxon>Archaea</taxon>
        <taxon>Methanobacteriati</taxon>
        <taxon>Methanobacteriota</taxon>
        <taxon>Thermococci</taxon>
        <taxon>Thermococcales</taxon>
        <taxon>Thermococcaceae</taxon>
        <taxon>Pyrococcus</taxon>
    </lineage>
</organism>
<evidence type="ECO:0000256" key="1">
    <source>
        <dbReference type="SAM" id="Phobius"/>
    </source>
</evidence>
<name>A0A127BAB6_9EURY</name>
<evidence type="ECO:0000313" key="2">
    <source>
        <dbReference type="EMBL" id="AMM54280.1"/>
    </source>
</evidence>
<reference evidence="3" key="1">
    <citation type="submission" date="2015-02" db="EMBL/GenBank/DDBJ databases">
        <title>Pyrococcus kukulkanii sp. nov., a novel hyperthermophilic archaeon isolated from a deep-sea hydrothermal vent at the Guaymas Basin.</title>
        <authorList>
            <person name="Oger P.M."/>
            <person name="Callac N."/>
            <person name="Jebbar M."/>
            <person name="Godfroy A."/>
        </authorList>
    </citation>
    <scope>NUCLEOTIDE SEQUENCE [LARGE SCALE GENOMIC DNA]</scope>
    <source>
        <strain evidence="3">NCB100</strain>
    </source>
</reference>
<accession>A0A127BAB6</accession>
<dbReference type="STRING" id="1609559.TQ32_07170"/>
<gene>
    <name evidence="2" type="ORF">TQ32_07170</name>
</gene>
<dbReference type="EMBL" id="CP010835">
    <property type="protein sequence ID" value="AMM54280.1"/>
    <property type="molecule type" value="Genomic_DNA"/>
</dbReference>
<dbReference type="Proteomes" id="UP000070587">
    <property type="component" value="Chromosome"/>
</dbReference>